<dbReference type="EMBL" id="KI894019">
    <property type="protein sequence ID" value="OCF27072.1"/>
    <property type="molecule type" value="Genomic_DNA"/>
</dbReference>
<dbReference type="VEuPathDB" id="FungiDB:I302_01907"/>
<evidence type="ECO:0000313" key="2">
    <source>
        <dbReference type="EMBL" id="OCF27072.1"/>
    </source>
</evidence>
<feature type="compositionally biased region" description="Acidic residues" evidence="1">
    <location>
        <begin position="459"/>
        <end position="472"/>
    </location>
</feature>
<dbReference type="KEGG" id="kbi:30206306"/>
<reference evidence="2" key="1">
    <citation type="submission" date="2013-07" db="EMBL/GenBank/DDBJ databases">
        <title>The Genome Sequence of Cryptococcus bestiolae CBS10118.</title>
        <authorList>
            <consortium name="The Broad Institute Genome Sequencing Platform"/>
            <person name="Cuomo C."/>
            <person name="Litvintseva A."/>
            <person name="Chen Y."/>
            <person name="Heitman J."/>
            <person name="Sun S."/>
            <person name="Springer D."/>
            <person name="Dromer F."/>
            <person name="Young S.K."/>
            <person name="Zeng Q."/>
            <person name="Gargeya S."/>
            <person name="Fitzgerald M."/>
            <person name="Abouelleil A."/>
            <person name="Alvarado L."/>
            <person name="Berlin A.M."/>
            <person name="Chapman S.B."/>
            <person name="Dewar J."/>
            <person name="Goldberg J."/>
            <person name="Griggs A."/>
            <person name="Gujja S."/>
            <person name="Hansen M."/>
            <person name="Howarth C."/>
            <person name="Imamovic A."/>
            <person name="Larimer J."/>
            <person name="McCowan C."/>
            <person name="Murphy C."/>
            <person name="Pearson M."/>
            <person name="Priest M."/>
            <person name="Roberts A."/>
            <person name="Saif S."/>
            <person name="Shea T."/>
            <person name="Sykes S."/>
            <person name="Wortman J."/>
            <person name="Nusbaum C."/>
            <person name="Birren B."/>
        </authorList>
    </citation>
    <scope>NUCLEOTIDE SEQUENCE [LARGE SCALE GENOMIC DNA]</scope>
    <source>
        <strain evidence="2">CBS 10118</strain>
    </source>
</reference>
<dbReference type="Pfam" id="PF12586">
    <property type="entry name" value="DUF3760"/>
    <property type="match status" value="1"/>
</dbReference>
<dbReference type="RefSeq" id="XP_019048142.1">
    <property type="nucleotide sequence ID" value="XM_019188580.1"/>
</dbReference>
<reference evidence="3" key="2">
    <citation type="submission" date="2013-07" db="EMBL/GenBank/DDBJ databases">
        <authorList>
            <consortium name="The Broad Institute Genome Sequencing Platform"/>
            <person name="Cuomo C."/>
            <person name="Litvintseva A."/>
            <person name="Chen Y."/>
            <person name="Heitman J."/>
            <person name="Sun S."/>
            <person name="Springer D."/>
            <person name="Dromer F."/>
            <person name="Young S.K."/>
            <person name="Zeng Q."/>
            <person name="Gargeya S."/>
            <person name="Fitzgerald M."/>
            <person name="Abouelleil A."/>
            <person name="Alvarado L."/>
            <person name="Berlin A.M."/>
            <person name="Chapman S.B."/>
            <person name="Dewar J."/>
            <person name="Goldberg J."/>
            <person name="Griggs A."/>
            <person name="Gujja S."/>
            <person name="Hansen M."/>
            <person name="Howarth C."/>
            <person name="Imamovic A."/>
            <person name="Larimer J."/>
            <person name="McCowan C."/>
            <person name="Murphy C."/>
            <person name="Pearson M."/>
            <person name="Priest M."/>
            <person name="Roberts A."/>
            <person name="Saif S."/>
            <person name="Shea T."/>
            <person name="Sykes S."/>
            <person name="Wortman J."/>
            <person name="Nusbaum C."/>
            <person name="Birren B."/>
        </authorList>
    </citation>
    <scope>NUCLEOTIDE SEQUENCE</scope>
    <source>
        <strain evidence="3">CBS 10118</strain>
    </source>
</reference>
<dbReference type="Proteomes" id="UP000092730">
    <property type="component" value="Chromosome 2"/>
</dbReference>
<evidence type="ECO:0000256" key="1">
    <source>
        <dbReference type="SAM" id="MobiDB-lite"/>
    </source>
</evidence>
<evidence type="ECO:0000313" key="3">
    <source>
        <dbReference type="EMBL" id="WVW81217.1"/>
    </source>
</evidence>
<organism evidence="2">
    <name type="scientific">Kwoniella bestiolae CBS 10118</name>
    <dbReference type="NCBI Taxonomy" id="1296100"/>
    <lineage>
        <taxon>Eukaryota</taxon>
        <taxon>Fungi</taxon>
        <taxon>Dikarya</taxon>
        <taxon>Basidiomycota</taxon>
        <taxon>Agaricomycotina</taxon>
        <taxon>Tremellomycetes</taxon>
        <taxon>Tremellales</taxon>
        <taxon>Cryptococcaceae</taxon>
        <taxon>Kwoniella</taxon>
    </lineage>
</organism>
<dbReference type="OrthoDB" id="10480518at2759"/>
<accession>A0A1B9G7T2</accession>
<reference evidence="2" key="3">
    <citation type="submission" date="2014-01" db="EMBL/GenBank/DDBJ databases">
        <title>Evolution of pathogenesis and genome organization in the Tremellales.</title>
        <authorList>
            <person name="Cuomo C."/>
            <person name="Litvintseva A."/>
            <person name="Heitman J."/>
            <person name="Chen Y."/>
            <person name="Sun S."/>
            <person name="Springer D."/>
            <person name="Dromer F."/>
            <person name="Young S."/>
            <person name="Zeng Q."/>
            <person name="Chapman S."/>
            <person name="Gujja S."/>
            <person name="Saif S."/>
            <person name="Birren B."/>
        </authorList>
    </citation>
    <scope>NUCLEOTIDE SEQUENCE</scope>
    <source>
        <strain evidence="2">CBS 10118</strain>
    </source>
</reference>
<protein>
    <submittedName>
        <fullName evidence="2">Uncharacterized protein</fullName>
    </submittedName>
</protein>
<gene>
    <name evidence="2" type="ORF">I302_01907</name>
    <name evidence="3" type="ORF">I302_103208</name>
</gene>
<sequence>MPNPHSASPHIALHNDVRAPIHPYTPPCFEIDDLDQLGPVHTLILHHYQYVDPITLLRVSRKHYNALIPLVYRKVLLDSRMVDKFFYGMLDTKSDRFTRGEGKLHAIKQIKILQIFDTKSALVFLEECKKFGRARSPLKGVSPFENVIHLRIDQSVLKGYMIAQLGMGSEDFDSYYSERSGPAFAAFEDDKDDSIPNGPFVNTIIKYVGNIKTFCIDYGYGYDWEHTPLGGEVAKISSHLLRSLIKKSPHLKTIVVHADTKDIHEYCKLDFFNLPEDLRNSIKVQFQLIEFEEKDEAGRNVLKWKMYDVWRLYDDLWMFNTKRQQFSFMMKHFTRETIMRNLKKAEKMQDQIPYRNLLTDFGRVAEYTERRVKRFEDFRKCWKFPSASDAGRGEDDLSCGCGEGMFHREAADNHWRWKKPKWARPSFTVPEQVNDLHDSDSDSGSDLEGWAHEMGGWDGAEEFEGSSDEDDLDGHSYTSDINDELRFRF</sequence>
<dbReference type="GeneID" id="30206306"/>
<dbReference type="InterPro" id="IPR022235">
    <property type="entry name" value="DUF3760"/>
</dbReference>
<dbReference type="AlphaFoldDB" id="A0A1B9G7T2"/>
<reference evidence="3" key="4">
    <citation type="submission" date="2024-02" db="EMBL/GenBank/DDBJ databases">
        <title>Comparative genomics of Cryptococcus and Kwoniella reveals pathogenesis evolution and contrasting modes of karyotype evolution via chromosome fusion or intercentromeric recombination.</title>
        <authorList>
            <person name="Coelho M.A."/>
            <person name="David-Palma M."/>
            <person name="Shea T."/>
            <person name="Bowers K."/>
            <person name="McGinley-Smith S."/>
            <person name="Mohammad A.W."/>
            <person name="Gnirke A."/>
            <person name="Yurkov A.M."/>
            <person name="Nowrousian M."/>
            <person name="Sun S."/>
            <person name="Cuomo C.A."/>
            <person name="Heitman J."/>
        </authorList>
    </citation>
    <scope>NUCLEOTIDE SEQUENCE</scope>
    <source>
        <strain evidence="3">CBS 10118</strain>
    </source>
</reference>
<dbReference type="EMBL" id="CP144542">
    <property type="protein sequence ID" value="WVW81217.1"/>
    <property type="molecule type" value="Genomic_DNA"/>
</dbReference>
<feature type="region of interest" description="Disordered" evidence="1">
    <location>
        <begin position="429"/>
        <end position="482"/>
    </location>
</feature>
<evidence type="ECO:0000313" key="4">
    <source>
        <dbReference type="Proteomes" id="UP000092730"/>
    </source>
</evidence>
<name>A0A1B9G7T2_9TREE</name>
<keyword evidence="4" id="KW-1185">Reference proteome</keyword>
<proteinExistence type="predicted"/>